<dbReference type="AlphaFoldDB" id="A0A3B4U0X0"/>
<organism evidence="1 2">
    <name type="scientific">Seriola dumerili</name>
    <name type="common">Greater amberjack</name>
    <name type="synonym">Caranx dumerili</name>
    <dbReference type="NCBI Taxonomy" id="41447"/>
    <lineage>
        <taxon>Eukaryota</taxon>
        <taxon>Metazoa</taxon>
        <taxon>Chordata</taxon>
        <taxon>Craniata</taxon>
        <taxon>Vertebrata</taxon>
        <taxon>Euteleostomi</taxon>
        <taxon>Actinopterygii</taxon>
        <taxon>Neopterygii</taxon>
        <taxon>Teleostei</taxon>
        <taxon>Neoteleostei</taxon>
        <taxon>Acanthomorphata</taxon>
        <taxon>Carangaria</taxon>
        <taxon>Carangiformes</taxon>
        <taxon>Carangidae</taxon>
        <taxon>Seriola</taxon>
    </lineage>
</organism>
<evidence type="ECO:0000313" key="1">
    <source>
        <dbReference type="Ensembl" id="ENSSDUP00000012214.1"/>
    </source>
</evidence>
<proteinExistence type="predicted"/>
<evidence type="ECO:0000313" key="2">
    <source>
        <dbReference type="Proteomes" id="UP000261420"/>
    </source>
</evidence>
<reference evidence="1" key="2">
    <citation type="submission" date="2025-09" db="UniProtKB">
        <authorList>
            <consortium name="Ensembl"/>
        </authorList>
    </citation>
    <scope>IDENTIFICATION</scope>
</reference>
<dbReference type="OMA" id="GFTWINL"/>
<dbReference type="GeneTree" id="ENSGT01030000234767"/>
<keyword evidence="2" id="KW-1185">Reference proteome</keyword>
<reference evidence="1" key="1">
    <citation type="submission" date="2025-08" db="UniProtKB">
        <authorList>
            <consortium name="Ensembl"/>
        </authorList>
    </citation>
    <scope>IDENTIFICATION</scope>
</reference>
<accession>A0A3B4U0X0</accession>
<dbReference type="Ensembl" id="ENSSDUT00000012433.1">
    <property type="protein sequence ID" value="ENSSDUP00000012214.1"/>
    <property type="gene ID" value="ENSSDUG00000008894.1"/>
</dbReference>
<dbReference type="Proteomes" id="UP000261420">
    <property type="component" value="Unplaced"/>
</dbReference>
<protein>
    <submittedName>
        <fullName evidence="1">Uncharacterized protein</fullName>
    </submittedName>
</protein>
<sequence>MESHATLAILAKFGIQHKSFNKTKLQTHLSLESMRSSGFASFHCASMSETFGGAKIVCTINLCLLFSLGS</sequence>
<name>A0A3B4U0X0_SERDU</name>